<feature type="domain" description="GGDEF" evidence="4">
    <location>
        <begin position="264"/>
        <end position="401"/>
    </location>
</feature>
<keyword evidence="3" id="KW-0812">Transmembrane</keyword>
<feature type="transmembrane region" description="Helical" evidence="3">
    <location>
        <begin position="165"/>
        <end position="183"/>
    </location>
</feature>
<dbReference type="Pfam" id="PF00990">
    <property type="entry name" value="GGDEF"/>
    <property type="match status" value="1"/>
</dbReference>
<evidence type="ECO:0000259" key="4">
    <source>
        <dbReference type="PROSITE" id="PS50887"/>
    </source>
</evidence>
<feature type="transmembrane region" description="Helical" evidence="3">
    <location>
        <begin position="86"/>
        <end position="109"/>
    </location>
</feature>
<accession>A0ABY6Q462</accession>
<dbReference type="PROSITE" id="PS50887">
    <property type="entry name" value="GGDEF"/>
    <property type="match status" value="1"/>
</dbReference>
<dbReference type="InterPro" id="IPR029787">
    <property type="entry name" value="Nucleotide_cyclase"/>
</dbReference>
<feature type="transmembrane region" description="Helical" evidence="3">
    <location>
        <begin position="26"/>
        <end position="44"/>
    </location>
</feature>
<dbReference type="Proteomes" id="UP001317963">
    <property type="component" value="Chromosome"/>
</dbReference>
<evidence type="ECO:0000256" key="1">
    <source>
        <dbReference type="ARBA" id="ARBA00012528"/>
    </source>
</evidence>
<dbReference type="EC" id="2.7.7.65" evidence="1"/>
<keyword evidence="3" id="KW-1133">Transmembrane helix</keyword>
<dbReference type="InterPro" id="IPR000160">
    <property type="entry name" value="GGDEF_dom"/>
</dbReference>
<gene>
    <name evidence="5" type="ORF">E0F26_04615</name>
</gene>
<dbReference type="InterPro" id="IPR050469">
    <property type="entry name" value="Diguanylate_Cyclase"/>
</dbReference>
<dbReference type="InterPro" id="IPR043128">
    <property type="entry name" value="Rev_trsase/Diguanyl_cyclase"/>
</dbReference>
<protein>
    <recommendedName>
        <fullName evidence="1">diguanylate cyclase</fullName>
        <ecNumber evidence="1">2.7.7.65</ecNumber>
    </recommendedName>
</protein>
<dbReference type="NCBIfam" id="TIGR00254">
    <property type="entry name" value="GGDEF"/>
    <property type="match status" value="1"/>
</dbReference>
<dbReference type="SUPFAM" id="SSF55073">
    <property type="entry name" value="Nucleotide cyclase"/>
    <property type="match status" value="1"/>
</dbReference>
<dbReference type="SMART" id="SM00267">
    <property type="entry name" value="GGDEF"/>
    <property type="match status" value="1"/>
</dbReference>
<feature type="transmembrane region" description="Helical" evidence="3">
    <location>
        <begin position="50"/>
        <end position="66"/>
    </location>
</feature>
<proteinExistence type="predicted"/>
<comment type="catalytic activity">
    <reaction evidence="2">
        <text>2 GTP = 3',3'-c-di-GMP + 2 diphosphate</text>
        <dbReference type="Rhea" id="RHEA:24898"/>
        <dbReference type="ChEBI" id="CHEBI:33019"/>
        <dbReference type="ChEBI" id="CHEBI:37565"/>
        <dbReference type="ChEBI" id="CHEBI:58805"/>
        <dbReference type="EC" id="2.7.7.65"/>
    </reaction>
</comment>
<evidence type="ECO:0000256" key="3">
    <source>
        <dbReference type="SAM" id="Phobius"/>
    </source>
</evidence>
<evidence type="ECO:0000256" key="2">
    <source>
        <dbReference type="ARBA" id="ARBA00034247"/>
    </source>
</evidence>
<dbReference type="PANTHER" id="PTHR45138:SF9">
    <property type="entry name" value="DIGUANYLATE CYCLASE DGCM-RELATED"/>
    <property type="match status" value="1"/>
</dbReference>
<reference evidence="5 6" key="1">
    <citation type="submission" date="2019-02" db="EMBL/GenBank/DDBJ databases">
        <title>Halieaceae_genomes.</title>
        <authorList>
            <person name="Li S.-H."/>
        </authorList>
    </citation>
    <scope>NUCLEOTIDE SEQUENCE [LARGE SCALE GENOMIC DNA]</scope>
    <source>
        <strain evidence="5 6">JH123</strain>
    </source>
</reference>
<dbReference type="RefSeq" id="WP_279242876.1">
    <property type="nucleotide sequence ID" value="NZ_CP036501.1"/>
</dbReference>
<evidence type="ECO:0000313" key="5">
    <source>
        <dbReference type="EMBL" id="UZP74067.1"/>
    </source>
</evidence>
<name>A0ABY6Q462_9GAMM</name>
<dbReference type="PANTHER" id="PTHR45138">
    <property type="entry name" value="REGULATORY COMPONENTS OF SENSORY TRANSDUCTION SYSTEM"/>
    <property type="match status" value="1"/>
</dbReference>
<feature type="transmembrane region" description="Helical" evidence="3">
    <location>
        <begin position="115"/>
        <end position="134"/>
    </location>
</feature>
<keyword evidence="6" id="KW-1185">Reference proteome</keyword>
<organism evidence="5 6">
    <name type="scientific">Candidatus Paraluminiphilus aquimaris</name>
    <dbReference type="NCBI Taxonomy" id="2518994"/>
    <lineage>
        <taxon>Bacteria</taxon>
        <taxon>Pseudomonadati</taxon>
        <taxon>Pseudomonadota</taxon>
        <taxon>Gammaproteobacteria</taxon>
        <taxon>Cellvibrionales</taxon>
        <taxon>Halieaceae</taxon>
        <taxon>Candidatus Paraluminiphilus</taxon>
    </lineage>
</organism>
<dbReference type="CDD" id="cd01949">
    <property type="entry name" value="GGDEF"/>
    <property type="match status" value="1"/>
</dbReference>
<sequence length="411" mass="45198">MLYQRRIPDNQIVSAKLELQLRGGRYAGVGTQLLGIVGLGGAALYSVETVYLVGWAISLLVLNLWWSRRINQTLLANRHFSQRPTVLNELVAYSLVTGAIWAATLIALDSYLSDLIFYICVMCVAIISVVNIAVSVVIRSAYLAQLVFSLGATAMWLAWQVDERPFNAGFSVLLVALMAFLIVTSEWMSKSFSEMVETSLERAAMSKDLASLTDSLKTRNLQLQDARKQLAQQATIDEMTGLRNRRGVNIIINDELGRVKRAQLPVSLIVLDVDHFKAYNDNYGHPAGDQVLQRIATVMLEMTNRSGEFAARMGGEEFAMFFPTMRLAAALEIAEKVRAGVSNLGISHEKSPTAEYVTVSIGVVSCVPDWDLEFDQILQAADDAMYESKVSGRNRVTAGELASNGSSDKTA</sequence>
<evidence type="ECO:0000313" key="6">
    <source>
        <dbReference type="Proteomes" id="UP001317963"/>
    </source>
</evidence>
<dbReference type="Gene3D" id="3.30.70.270">
    <property type="match status" value="1"/>
</dbReference>
<feature type="transmembrane region" description="Helical" evidence="3">
    <location>
        <begin position="141"/>
        <end position="159"/>
    </location>
</feature>
<keyword evidence="3" id="KW-0472">Membrane</keyword>
<dbReference type="EMBL" id="CP036501">
    <property type="protein sequence ID" value="UZP74067.1"/>
    <property type="molecule type" value="Genomic_DNA"/>
</dbReference>